<keyword evidence="1" id="KW-0175">Coiled coil</keyword>
<name>A0A5K3F5B5_MESCO</name>
<evidence type="ECO:0000313" key="3">
    <source>
        <dbReference type="WBParaSite" id="MCU_005659-RA"/>
    </source>
</evidence>
<reference evidence="3" key="1">
    <citation type="submission" date="2019-11" db="UniProtKB">
        <authorList>
            <consortium name="WormBaseParasite"/>
        </authorList>
    </citation>
    <scope>IDENTIFICATION</scope>
</reference>
<dbReference type="AlphaFoldDB" id="A0A5K3F5B5"/>
<evidence type="ECO:0000256" key="1">
    <source>
        <dbReference type="SAM" id="Coils"/>
    </source>
</evidence>
<accession>A0A5K3F5B5</accession>
<feature type="region of interest" description="Disordered" evidence="2">
    <location>
        <begin position="61"/>
        <end position="99"/>
    </location>
</feature>
<evidence type="ECO:0000256" key="2">
    <source>
        <dbReference type="SAM" id="MobiDB-lite"/>
    </source>
</evidence>
<organism evidence="3">
    <name type="scientific">Mesocestoides corti</name>
    <name type="common">Flatworm</name>
    <dbReference type="NCBI Taxonomy" id="53468"/>
    <lineage>
        <taxon>Eukaryota</taxon>
        <taxon>Metazoa</taxon>
        <taxon>Spiralia</taxon>
        <taxon>Lophotrochozoa</taxon>
        <taxon>Platyhelminthes</taxon>
        <taxon>Cestoda</taxon>
        <taxon>Eucestoda</taxon>
        <taxon>Cyclophyllidea</taxon>
        <taxon>Mesocestoididae</taxon>
        <taxon>Mesocestoides</taxon>
    </lineage>
</organism>
<feature type="compositionally biased region" description="Basic and acidic residues" evidence="2">
    <location>
        <begin position="61"/>
        <end position="75"/>
    </location>
</feature>
<sequence length="261" mass="30079">MAAHHRTISGWDRDKLEDAYLRIYDENTVMRKIIAEDKVKLKTRLATKLLRITEDNKNFWNAPEKESARSHHDQRSTANDMNTSSGESPPSHVGESQERKAQIAVLEQAIKQLYSQNIRLRSRIKDLESVIEDQKALKWSKQMRAASEHRFAINRDFELIRLQRQLIEKQMNHKSLPSRLNSKEQRLRMVKTSGPDPETPFNRINKSIKDDIKAGSEQCGNLQSEGTAAKHRRKNEILRETGEELRKNPASEGVTGTGWTS</sequence>
<feature type="region of interest" description="Disordered" evidence="2">
    <location>
        <begin position="217"/>
        <end position="261"/>
    </location>
</feature>
<protein>
    <submittedName>
        <fullName evidence="3">CCDC92 domain-containing protein</fullName>
    </submittedName>
</protein>
<feature type="coiled-coil region" evidence="1">
    <location>
        <begin position="103"/>
        <end position="137"/>
    </location>
</feature>
<feature type="compositionally biased region" description="Polar residues" evidence="2">
    <location>
        <begin position="76"/>
        <end position="88"/>
    </location>
</feature>
<dbReference type="WBParaSite" id="MCU_005659-RA">
    <property type="protein sequence ID" value="MCU_005659-RA"/>
    <property type="gene ID" value="MCU_005659"/>
</dbReference>
<feature type="compositionally biased region" description="Basic and acidic residues" evidence="2">
    <location>
        <begin position="235"/>
        <end position="249"/>
    </location>
</feature>
<proteinExistence type="predicted"/>